<feature type="transmembrane region" description="Helical" evidence="1">
    <location>
        <begin position="47"/>
        <end position="71"/>
    </location>
</feature>
<keyword evidence="1" id="KW-0812">Transmembrane</keyword>
<organism evidence="2 3">
    <name type="scientific">Trichinella zimbabwensis</name>
    <dbReference type="NCBI Taxonomy" id="268475"/>
    <lineage>
        <taxon>Eukaryota</taxon>
        <taxon>Metazoa</taxon>
        <taxon>Ecdysozoa</taxon>
        <taxon>Nematoda</taxon>
        <taxon>Enoplea</taxon>
        <taxon>Dorylaimia</taxon>
        <taxon>Trichinellida</taxon>
        <taxon>Trichinellidae</taxon>
        <taxon>Trichinella</taxon>
    </lineage>
</organism>
<reference evidence="2 3" key="1">
    <citation type="submission" date="2015-01" db="EMBL/GenBank/DDBJ databases">
        <title>Evolution of Trichinella species and genotypes.</title>
        <authorList>
            <person name="Korhonen P.K."/>
            <person name="Edoardo P."/>
            <person name="Giuseppe L.R."/>
            <person name="Gasser R.B."/>
        </authorList>
    </citation>
    <scope>NUCLEOTIDE SEQUENCE [LARGE SCALE GENOMIC DNA]</scope>
    <source>
        <strain evidence="2">ISS1029</strain>
    </source>
</reference>
<evidence type="ECO:0000313" key="3">
    <source>
        <dbReference type="Proteomes" id="UP000055024"/>
    </source>
</evidence>
<dbReference type="Proteomes" id="UP000055024">
    <property type="component" value="Unassembled WGS sequence"/>
</dbReference>
<gene>
    <name evidence="2" type="ORF">T11_7743</name>
</gene>
<keyword evidence="1" id="KW-0472">Membrane</keyword>
<evidence type="ECO:0000256" key="1">
    <source>
        <dbReference type="SAM" id="Phobius"/>
    </source>
</evidence>
<accession>A0A0V1H954</accession>
<proteinExistence type="predicted"/>
<protein>
    <submittedName>
        <fullName evidence="2">Uncharacterized protein</fullName>
    </submittedName>
</protein>
<name>A0A0V1H954_9BILA</name>
<sequence length="362" mass="41457">LTNLSLPMLTGPADGRHFHFLHSATSQHPQTQLIMLRFLLNKKTKSVIVIQVIALVATNCINSMCYCYLGMYNLLDMKYRKFNFTTPQFCMLTIPNYQIATISARQSPMIILCIAIVQLRNACFIKCSTKRPLLKTIILLCGICMLNICISGIVTYYSIHGSAGQRKISTKCVFNEVFPFEVILSDGATILLLNCLSVLFCISAVLIIRSKFSSYHVIREIQSIRQKAILKRLKITTSSQLLHSSFLVSCTVAEFLLRPSSSTIYYFWSISPLFTAVNTVIYTNQVVAVMDHIKEIYCNFEKWLNCLYNSLFHSFLLHQLRQRIFLISLTLLLPFKIKLFQTRENLINHNAKSMALFSFKQH</sequence>
<feature type="transmembrane region" description="Helical" evidence="1">
    <location>
        <begin position="137"/>
        <end position="159"/>
    </location>
</feature>
<comment type="caution">
    <text evidence="2">The sequence shown here is derived from an EMBL/GenBank/DDBJ whole genome shotgun (WGS) entry which is preliminary data.</text>
</comment>
<dbReference type="OrthoDB" id="5919586at2759"/>
<dbReference type="EMBL" id="JYDP01000104">
    <property type="protein sequence ID" value="KRZ07288.1"/>
    <property type="molecule type" value="Genomic_DNA"/>
</dbReference>
<keyword evidence="1" id="KW-1133">Transmembrane helix</keyword>
<feature type="non-terminal residue" evidence="2">
    <location>
        <position position="1"/>
    </location>
</feature>
<keyword evidence="3" id="KW-1185">Reference proteome</keyword>
<evidence type="ECO:0000313" key="2">
    <source>
        <dbReference type="EMBL" id="KRZ07288.1"/>
    </source>
</evidence>
<dbReference type="AlphaFoldDB" id="A0A0V1H954"/>
<feature type="transmembrane region" description="Helical" evidence="1">
    <location>
        <begin position="188"/>
        <end position="208"/>
    </location>
</feature>